<name>A0AAV2JL67_KNICA</name>
<feature type="compositionally biased region" description="Polar residues" evidence="1">
    <location>
        <begin position="381"/>
        <end position="397"/>
    </location>
</feature>
<evidence type="ECO:0000313" key="4">
    <source>
        <dbReference type="Proteomes" id="UP001497482"/>
    </source>
</evidence>
<evidence type="ECO:0000313" key="3">
    <source>
        <dbReference type="EMBL" id="CAL1578413.1"/>
    </source>
</evidence>
<sequence>MIGRRDRRRKAGPRALRRGARCCETRLFRRRALHPPPVARVSPRYANASASCSISSLLLSASVSSARARSLAMLRSGLFIFRRSLGVILRVCGCWPGCFCGVKGEGRHWVSSLSVEWSSFYLVAVFFAASFRSLRSFFPPSFACVLFVLLANHPLVHSRPLVPLRAAPALNAARRTAARYGFARWCLGGLSSGECARLRRLLPPPSRLAIAPAPYHGHALASSCEVGIAAPSSRIEPFVYCTHEPTHYPLSLHHRARLRRDSPPLPTLFHLCVFLLPSPSRVKDFNTSRPPEFSKRVHAPLLTTRAHTTPHIAHAHIARLSHDLQRTVHARRIPTNPTVNDYASLDSAQLLLSPALRAPSERPQRATTPPTTPPIRAHPSGSHTARSHPTSSFSQPPLDTHAPTPLCLRRRDIPFLCDRFLLSDQHQYSSPINTIQKYRRLSLNHTITRNAPHNPRQRHNGQAGHDSPATRQTAIPPPRNVKGEGPEEIPRLPSDAKVTPPPRPAIPHAQSTRVPPNYRELDPRPSDHVKGNRAPQLSAAFLLRPPHPPPLAHDREKSAGPSPNQTKARPSPIETADTGTPRTRPSLLARHTLPPPLPTDIQHHFEL</sequence>
<feature type="compositionally biased region" description="Basic and acidic residues" evidence="1">
    <location>
        <begin position="519"/>
        <end position="530"/>
    </location>
</feature>
<dbReference type="Proteomes" id="UP001497482">
    <property type="component" value="Chromosome 13"/>
</dbReference>
<organism evidence="3 4">
    <name type="scientific">Knipowitschia caucasica</name>
    <name type="common">Caucasian dwarf goby</name>
    <name type="synonym">Pomatoschistus caucasicus</name>
    <dbReference type="NCBI Taxonomy" id="637954"/>
    <lineage>
        <taxon>Eukaryota</taxon>
        <taxon>Metazoa</taxon>
        <taxon>Chordata</taxon>
        <taxon>Craniata</taxon>
        <taxon>Vertebrata</taxon>
        <taxon>Euteleostomi</taxon>
        <taxon>Actinopterygii</taxon>
        <taxon>Neopterygii</taxon>
        <taxon>Teleostei</taxon>
        <taxon>Neoteleostei</taxon>
        <taxon>Acanthomorphata</taxon>
        <taxon>Gobiaria</taxon>
        <taxon>Gobiiformes</taxon>
        <taxon>Gobioidei</taxon>
        <taxon>Gobiidae</taxon>
        <taxon>Gobiinae</taxon>
        <taxon>Knipowitschia</taxon>
    </lineage>
</organism>
<accession>A0AAV2JL67</accession>
<keyword evidence="4" id="KW-1185">Reference proteome</keyword>
<feature type="transmembrane region" description="Helical" evidence="2">
    <location>
        <begin position="113"/>
        <end position="131"/>
    </location>
</feature>
<keyword evidence="2" id="KW-0472">Membrane</keyword>
<feature type="region of interest" description="Disordered" evidence="1">
    <location>
        <begin position="449"/>
        <end position="607"/>
    </location>
</feature>
<feature type="compositionally biased region" description="Basic and acidic residues" evidence="1">
    <location>
        <begin position="481"/>
        <end position="490"/>
    </location>
</feature>
<feature type="region of interest" description="Disordered" evidence="1">
    <location>
        <begin position="354"/>
        <end position="399"/>
    </location>
</feature>
<reference evidence="3 4" key="1">
    <citation type="submission" date="2024-04" db="EMBL/GenBank/DDBJ databases">
        <authorList>
            <person name="Waldvogel A.-M."/>
            <person name="Schoenle A."/>
        </authorList>
    </citation>
    <scope>NUCLEOTIDE SEQUENCE [LARGE SCALE GENOMIC DNA]</scope>
</reference>
<proteinExistence type="predicted"/>
<keyword evidence="2" id="KW-1133">Transmembrane helix</keyword>
<gene>
    <name evidence="3" type="ORF">KC01_LOCUS9559</name>
</gene>
<keyword evidence="2" id="KW-0812">Transmembrane</keyword>
<evidence type="ECO:0000256" key="2">
    <source>
        <dbReference type="SAM" id="Phobius"/>
    </source>
</evidence>
<dbReference type="EMBL" id="OZ035835">
    <property type="protein sequence ID" value="CAL1578413.1"/>
    <property type="molecule type" value="Genomic_DNA"/>
</dbReference>
<dbReference type="AlphaFoldDB" id="A0AAV2JL67"/>
<protein>
    <submittedName>
        <fullName evidence="3">Uncharacterized protein</fullName>
    </submittedName>
</protein>
<evidence type="ECO:0000256" key="1">
    <source>
        <dbReference type="SAM" id="MobiDB-lite"/>
    </source>
</evidence>